<organism evidence="8 9">
    <name type="scientific">Cladosporium halotolerans</name>
    <dbReference type="NCBI Taxonomy" id="1052096"/>
    <lineage>
        <taxon>Eukaryota</taxon>
        <taxon>Fungi</taxon>
        <taxon>Dikarya</taxon>
        <taxon>Ascomycota</taxon>
        <taxon>Pezizomycotina</taxon>
        <taxon>Dothideomycetes</taxon>
        <taxon>Dothideomycetidae</taxon>
        <taxon>Cladosporiales</taxon>
        <taxon>Cladosporiaceae</taxon>
        <taxon>Cladosporium</taxon>
    </lineage>
</organism>
<dbReference type="Pfam" id="PF01284">
    <property type="entry name" value="MARVEL"/>
    <property type="match status" value="1"/>
</dbReference>
<keyword evidence="3 6" id="KW-1133">Transmembrane helix</keyword>
<keyword evidence="4 6" id="KW-0472">Membrane</keyword>
<feature type="compositionally biased region" description="Basic and acidic residues" evidence="5">
    <location>
        <begin position="245"/>
        <end position="265"/>
    </location>
</feature>
<dbReference type="PANTHER" id="PTHR37451:SF3">
    <property type="entry name" value="MARVEL DOMAIN-CONTAINING PROTEIN"/>
    <property type="match status" value="1"/>
</dbReference>
<feature type="transmembrane region" description="Helical" evidence="6">
    <location>
        <begin position="76"/>
        <end position="100"/>
    </location>
</feature>
<dbReference type="PANTHER" id="PTHR37451">
    <property type="entry name" value="MARVEL DOMAIN"/>
    <property type="match status" value="1"/>
</dbReference>
<evidence type="ECO:0000313" key="9">
    <source>
        <dbReference type="Proteomes" id="UP000803884"/>
    </source>
</evidence>
<feature type="domain" description="MARVEL" evidence="7">
    <location>
        <begin position="21"/>
        <end position="156"/>
    </location>
</feature>
<evidence type="ECO:0000259" key="7">
    <source>
        <dbReference type="Pfam" id="PF01284"/>
    </source>
</evidence>
<evidence type="ECO:0000256" key="4">
    <source>
        <dbReference type="ARBA" id="ARBA00023136"/>
    </source>
</evidence>
<dbReference type="GeneID" id="96002138"/>
<feature type="region of interest" description="Disordered" evidence="5">
    <location>
        <begin position="175"/>
        <end position="325"/>
    </location>
</feature>
<dbReference type="InterPro" id="IPR008253">
    <property type="entry name" value="Marvel"/>
</dbReference>
<evidence type="ECO:0000256" key="3">
    <source>
        <dbReference type="ARBA" id="ARBA00022989"/>
    </source>
</evidence>
<evidence type="ECO:0000256" key="5">
    <source>
        <dbReference type="SAM" id="MobiDB-lite"/>
    </source>
</evidence>
<reference evidence="8 9" key="1">
    <citation type="journal article" date="2020" name="Microbiol. Resour. Announc.">
        <title>Draft Genome Sequence of a Cladosporium Species Isolated from the Mesophotic Ascidian Didemnum maculosum.</title>
        <authorList>
            <person name="Gioti A."/>
            <person name="Siaperas R."/>
            <person name="Nikolaivits E."/>
            <person name="Le Goff G."/>
            <person name="Ouazzani J."/>
            <person name="Kotoulas G."/>
            <person name="Topakas E."/>
        </authorList>
    </citation>
    <scope>NUCLEOTIDE SEQUENCE [LARGE SCALE GENOMIC DNA]</scope>
    <source>
        <strain evidence="8 9">TM138-S3</strain>
    </source>
</reference>
<keyword evidence="2 6" id="KW-0812">Transmembrane</keyword>
<evidence type="ECO:0000313" key="8">
    <source>
        <dbReference type="EMBL" id="KAL1590730.1"/>
    </source>
</evidence>
<feature type="transmembrane region" description="Helical" evidence="6">
    <location>
        <begin position="143"/>
        <end position="164"/>
    </location>
</feature>
<name>A0AB34L140_9PEZI</name>
<sequence length="325" mass="35046">MRIEQTYFQKAKTLFHAFQALFTFVAGCLALAILTKAGNHGGQVGFYFALCFLSIPALIYQVMVPMWTRAWRLANVYAYLALDLLFALLWFAATVALGVWQANGIKQGAKDHADDDEGADSEGDCATWAYGSASKCKVAKAGVGFGVVVFLLWCLTSAVSVWMVNKYRKTGVVPGAKNGGRGAFQPQPLDESGKDAWSTRIDEPDDEDGEGAPDERRKYGQVPEYDEQEHGYNNGGGGAGLLRTTSDRSNLDVHPGRRSPMDSDARSTAPSGYEDGMAPSALSPTGVTSPMGFGQGYGQINPFANPDPYEAQQPGGRVQFPPANY</sequence>
<evidence type="ECO:0000256" key="1">
    <source>
        <dbReference type="ARBA" id="ARBA00004141"/>
    </source>
</evidence>
<accession>A0AB34L140</accession>
<dbReference type="GO" id="GO:0016020">
    <property type="term" value="C:membrane"/>
    <property type="evidence" value="ECO:0007669"/>
    <property type="project" value="UniProtKB-SubCell"/>
</dbReference>
<keyword evidence="9" id="KW-1185">Reference proteome</keyword>
<dbReference type="AlphaFoldDB" id="A0AB34L140"/>
<dbReference type="Proteomes" id="UP000803884">
    <property type="component" value="Unassembled WGS sequence"/>
</dbReference>
<feature type="transmembrane region" description="Helical" evidence="6">
    <location>
        <begin position="14"/>
        <end position="34"/>
    </location>
</feature>
<dbReference type="PROSITE" id="PS51257">
    <property type="entry name" value="PROKAR_LIPOPROTEIN"/>
    <property type="match status" value="1"/>
</dbReference>
<dbReference type="RefSeq" id="XP_069233835.1">
    <property type="nucleotide sequence ID" value="XM_069369300.1"/>
</dbReference>
<evidence type="ECO:0000256" key="6">
    <source>
        <dbReference type="SAM" id="Phobius"/>
    </source>
</evidence>
<feature type="transmembrane region" description="Helical" evidence="6">
    <location>
        <begin position="46"/>
        <end position="64"/>
    </location>
</feature>
<protein>
    <recommendedName>
        <fullName evidence="7">MARVEL domain-containing protein</fullName>
    </recommendedName>
</protein>
<comment type="subcellular location">
    <subcellularLocation>
        <location evidence="1">Membrane</location>
        <topology evidence="1">Multi-pass membrane protein</topology>
    </subcellularLocation>
</comment>
<evidence type="ECO:0000256" key="2">
    <source>
        <dbReference type="ARBA" id="ARBA00022692"/>
    </source>
</evidence>
<feature type="compositionally biased region" description="Acidic residues" evidence="5">
    <location>
        <begin position="203"/>
        <end position="212"/>
    </location>
</feature>
<comment type="caution">
    <text evidence="8">The sequence shown here is derived from an EMBL/GenBank/DDBJ whole genome shotgun (WGS) entry which is preliminary data.</text>
</comment>
<gene>
    <name evidence="8" type="ORF">WHR41_00694</name>
</gene>
<proteinExistence type="predicted"/>
<dbReference type="EMBL" id="JAAQHG020000002">
    <property type="protein sequence ID" value="KAL1590730.1"/>
    <property type="molecule type" value="Genomic_DNA"/>
</dbReference>